<evidence type="ECO:0000313" key="2">
    <source>
        <dbReference type="EMBL" id="MDP9797414.1"/>
    </source>
</evidence>
<accession>A0ABT9N147</accession>
<dbReference type="Proteomes" id="UP001240984">
    <property type="component" value="Unassembled WGS sequence"/>
</dbReference>
<reference evidence="2 3" key="1">
    <citation type="submission" date="2023-07" db="EMBL/GenBank/DDBJ databases">
        <title>Sequencing the genomes of 1000 actinobacteria strains.</title>
        <authorList>
            <person name="Klenk H.-P."/>
        </authorList>
    </citation>
    <scope>NUCLEOTIDE SEQUENCE [LARGE SCALE GENOMIC DNA]</scope>
    <source>
        <strain evidence="2 3">DSM 44710</strain>
    </source>
</reference>
<organism evidence="2 3">
    <name type="scientific">Catenuloplanes nepalensis</name>
    <dbReference type="NCBI Taxonomy" id="587533"/>
    <lineage>
        <taxon>Bacteria</taxon>
        <taxon>Bacillati</taxon>
        <taxon>Actinomycetota</taxon>
        <taxon>Actinomycetes</taxon>
        <taxon>Micromonosporales</taxon>
        <taxon>Micromonosporaceae</taxon>
        <taxon>Catenuloplanes</taxon>
    </lineage>
</organism>
<keyword evidence="3" id="KW-1185">Reference proteome</keyword>
<comment type="caution">
    <text evidence="2">The sequence shown here is derived from an EMBL/GenBank/DDBJ whole genome shotgun (WGS) entry which is preliminary data.</text>
</comment>
<name>A0ABT9N147_9ACTN</name>
<feature type="region of interest" description="Disordered" evidence="1">
    <location>
        <begin position="72"/>
        <end position="96"/>
    </location>
</feature>
<dbReference type="InterPro" id="IPR010985">
    <property type="entry name" value="Ribbon_hlx_hlx"/>
</dbReference>
<dbReference type="RefSeq" id="WP_306834732.1">
    <property type="nucleotide sequence ID" value="NZ_JAUSRA010000001.1"/>
</dbReference>
<gene>
    <name evidence="2" type="ORF">J2S43_005926</name>
</gene>
<sequence>MTLTLERVQNQTMATSVTIHDVPEDVLEALLRQARDRGESLQDLLLSVITRAATISRNRELIAEIRRDLAVTGGAGPDAPDAADVIRRERRGEYDA</sequence>
<dbReference type="SUPFAM" id="SSF47598">
    <property type="entry name" value="Ribbon-helix-helix"/>
    <property type="match status" value="1"/>
</dbReference>
<evidence type="ECO:0000256" key="1">
    <source>
        <dbReference type="SAM" id="MobiDB-lite"/>
    </source>
</evidence>
<keyword evidence="2" id="KW-0131">Cell cycle</keyword>
<keyword evidence="2" id="KW-0132">Cell division</keyword>
<protein>
    <submittedName>
        <fullName evidence="2">Cell division FtsZ-interacting protein ZapD</fullName>
    </submittedName>
</protein>
<feature type="compositionally biased region" description="Basic and acidic residues" evidence="1">
    <location>
        <begin position="84"/>
        <end position="96"/>
    </location>
</feature>
<proteinExistence type="predicted"/>
<evidence type="ECO:0000313" key="3">
    <source>
        <dbReference type="Proteomes" id="UP001240984"/>
    </source>
</evidence>
<dbReference type="EMBL" id="JAUSRA010000001">
    <property type="protein sequence ID" value="MDP9797414.1"/>
    <property type="molecule type" value="Genomic_DNA"/>
</dbReference>
<dbReference type="GO" id="GO:0051301">
    <property type="term" value="P:cell division"/>
    <property type="evidence" value="ECO:0007669"/>
    <property type="project" value="UniProtKB-KW"/>
</dbReference>